<keyword evidence="2" id="KW-0004">4Fe-4S</keyword>
<dbReference type="Proteomes" id="UP000228930">
    <property type="component" value="Unassembled WGS sequence"/>
</dbReference>
<dbReference type="InterPro" id="IPR016169">
    <property type="entry name" value="FAD-bd_PCMH_sub2"/>
</dbReference>
<dbReference type="FunFam" id="3.30.465.10:FF:000048">
    <property type="entry name" value="FAD-binding oxidoreductase"/>
    <property type="match status" value="1"/>
</dbReference>
<dbReference type="GO" id="GO:0071949">
    <property type="term" value="F:FAD binding"/>
    <property type="evidence" value="ECO:0007669"/>
    <property type="project" value="InterPro"/>
</dbReference>
<feature type="domain" description="FAD-binding PCMH-type" evidence="13">
    <location>
        <begin position="47"/>
        <end position="274"/>
    </location>
</feature>
<dbReference type="InterPro" id="IPR016166">
    <property type="entry name" value="FAD-bd_PCMH"/>
</dbReference>
<dbReference type="EC" id="1.1.99.39" evidence="9"/>
<comment type="catalytic activity">
    <reaction evidence="10">
        <text>(R)-2-hydroxyglutarate + A = 2-oxoglutarate + AH2</text>
        <dbReference type="Rhea" id="RHEA:38295"/>
        <dbReference type="ChEBI" id="CHEBI:13193"/>
        <dbReference type="ChEBI" id="CHEBI:15801"/>
        <dbReference type="ChEBI" id="CHEBI:16810"/>
        <dbReference type="ChEBI" id="CHEBI:17499"/>
        <dbReference type="EC" id="1.1.99.39"/>
    </reaction>
    <physiologicalReaction direction="left-to-right" evidence="10">
        <dbReference type="Rhea" id="RHEA:38296"/>
    </physiologicalReaction>
</comment>
<evidence type="ECO:0000256" key="1">
    <source>
        <dbReference type="ARBA" id="ARBA00001974"/>
    </source>
</evidence>
<evidence type="ECO:0000256" key="4">
    <source>
        <dbReference type="ARBA" id="ARBA00022723"/>
    </source>
</evidence>
<organism evidence="14 15">
    <name type="scientific">Bradyrhizobium nitroreducens</name>
    <dbReference type="NCBI Taxonomy" id="709803"/>
    <lineage>
        <taxon>Bacteria</taxon>
        <taxon>Pseudomonadati</taxon>
        <taxon>Pseudomonadota</taxon>
        <taxon>Alphaproteobacteria</taxon>
        <taxon>Hyphomicrobiales</taxon>
        <taxon>Nitrobacteraceae</taxon>
        <taxon>Bradyrhizobium</taxon>
    </lineage>
</organism>
<dbReference type="SUPFAM" id="SSF55103">
    <property type="entry name" value="FAD-linked oxidases, C-terminal domain"/>
    <property type="match status" value="1"/>
</dbReference>
<dbReference type="PANTHER" id="PTHR11748">
    <property type="entry name" value="D-LACTATE DEHYDROGENASE"/>
    <property type="match status" value="1"/>
</dbReference>
<evidence type="ECO:0000256" key="2">
    <source>
        <dbReference type="ARBA" id="ARBA00022485"/>
    </source>
</evidence>
<dbReference type="SUPFAM" id="SSF46548">
    <property type="entry name" value="alpha-helical ferredoxin"/>
    <property type="match status" value="1"/>
</dbReference>
<sequence length="1002" mass="108765">MAAEVTGKSPESARKDGLAACLAREITGDVLFDRFSRGRYATDASFYQIMPAGVVVPKTMDEALRALTIARDEGVKVTPRGGGTSQCGQTVNDGLVVDLSKHLNKILSLDVEGRTCVVEPGIVLDNLNRQLRKHGLWFPVDVSTASRATIGGMAGNNSCGGRSLRYGTMRDNTLSMEAALADGTLSRFGEVSRDLSDVVVPDSTRALFRDMLDLGTREADEIAARFPKVQRRVGGYNLDALVPRNASNNMAHLLVGSEGTLAFTTKVELKLWPVIRNKALGVCHFGSFYEAMDAAQHLVKLKPIAVELVDRTMIALGRDIAMFKPIINAAIKGDPDAVLVVEFAEEDQADNLARLKQLGELMGDLGFGWTNEPRKWGGVVEIIEPALQGGIADFRAAGLNVMMSMKQEGKPVSFVEDCAVPLPHLADYTARLNEVFARHGTSGTMYAHASEGCLHVRPVLNLKLEKDVKAMRAIAEEAFALVREYKGSHSGEHGDGLVRSEFHETMFGERLVADFREVKQRFDPDGVLNPGKIVDAPKMDDRSLFRFKPDYRVGELKTKLDWSAYPGAGGGFQGAVEMCNNNGACRKLEGGVMCPSYRATRNEKDVTRGRANTLRLAISGQLGPDALSSDEMMETLKLCVSCKACRHECPTGVDMAKMKIEVLAARAASHGLTLRDRLVGYLPRYAGLAARFAPLANLRNSSPLLRKLFERFAGISARRALPAFRSDVFVPSAEAIGPETGREVVLFADTFNRIYERENLEAALRVLAAGGYRVHLPKPVSGSRPLCCGRTFLSAGLVDEARAELDRLVTAFAPFAARGVPIVGLEPSCLLTLRDELSSLRKDDDARAISAHALTFEEFLVREAEAGRLQLPLGTVADKAVVHGHCHQKSFGAFKPVEQVLRLVPGLKVETIESSCCGMAGAFGYGADTYDASIEMAELSLLPAVRRADQNTLVVADGTSCRHQIHNGAQREALHVARVLALSLDRAETHSTSPAQKETDHG</sequence>
<dbReference type="GO" id="GO:1903457">
    <property type="term" value="P:lactate catabolic process"/>
    <property type="evidence" value="ECO:0007669"/>
    <property type="project" value="TreeGrafter"/>
</dbReference>
<dbReference type="InterPro" id="IPR016167">
    <property type="entry name" value="FAD-bd_PCMH_sub1"/>
</dbReference>
<dbReference type="PANTHER" id="PTHR11748:SF119">
    <property type="entry name" value="D-2-HYDROXYGLUTARATE DEHYDROGENASE"/>
    <property type="match status" value="1"/>
</dbReference>
<dbReference type="InterPro" id="IPR017896">
    <property type="entry name" value="4Fe4S_Fe-S-bd"/>
</dbReference>
<dbReference type="GO" id="GO:0046872">
    <property type="term" value="F:metal ion binding"/>
    <property type="evidence" value="ECO:0007669"/>
    <property type="project" value="UniProtKB-KW"/>
</dbReference>
<keyword evidence="7" id="KW-0408">Iron</keyword>
<evidence type="ECO:0000313" key="14">
    <source>
        <dbReference type="EMBL" id="PIT04852.1"/>
    </source>
</evidence>
<dbReference type="Gene3D" id="3.30.43.10">
    <property type="entry name" value="Uridine Diphospho-n-acetylenolpyruvylglucosamine Reductase, domain 2"/>
    <property type="match status" value="1"/>
</dbReference>
<name>A0A2M6UJR1_9BRAD</name>
<evidence type="ECO:0000256" key="12">
    <source>
        <dbReference type="ARBA" id="ARBA00067680"/>
    </source>
</evidence>
<dbReference type="Pfam" id="PF01565">
    <property type="entry name" value="FAD_binding_4"/>
    <property type="match status" value="1"/>
</dbReference>
<dbReference type="RefSeq" id="WP_174719184.1">
    <property type="nucleotide sequence ID" value="NZ_LFJC01000003.1"/>
</dbReference>
<dbReference type="Gene3D" id="1.10.45.10">
    <property type="entry name" value="Vanillyl-alcohol Oxidase, Chain A, domain 4"/>
    <property type="match status" value="1"/>
</dbReference>
<dbReference type="InterPro" id="IPR017900">
    <property type="entry name" value="4Fe4S_Fe_S_CS"/>
</dbReference>
<evidence type="ECO:0000256" key="11">
    <source>
        <dbReference type="ARBA" id="ARBA00060924"/>
    </source>
</evidence>
<dbReference type="GO" id="GO:0008720">
    <property type="term" value="F:D-lactate dehydrogenase (NAD+) activity"/>
    <property type="evidence" value="ECO:0007669"/>
    <property type="project" value="TreeGrafter"/>
</dbReference>
<evidence type="ECO:0000313" key="15">
    <source>
        <dbReference type="Proteomes" id="UP000228930"/>
    </source>
</evidence>
<evidence type="ECO:0000256" key="9">
    <source>
        <dbReference type="ARBA" id="ARBA00039003"/>
    </source>
</evidence>
<dbReference type="GO" id="GO:0051539">
    <property type="term" value="F:4 iron, 4 sulfur cluster binding"/>
    <property type="evidence" value="ECO:0007669"/>
    <property type="project" value="UniProtKB-KW"/>
</dbReference>
<evidence type="ECO:0000256" key="7">
    <source>
        <dbReference type="ARBA" id="ARBA00023004"/>
    </source>
</evidence>
<dbReference type="SUPFAM" id="SSF56176">
    <property type="entry name" value="FAD-binding/transporter-associated domain-like"/>
    <property type="match status" value="1"/>
</dbReference>
<proteinExistence type="inferred from homology"/>
<dbReference type="Gene3D" id="3.30.465.10">
    <property type="match status" value="1"/>
</dbReference>
<evidence type="ECO:0000256" key="8">
    <source>
        <dbReference type="ARBA" id="ARBA00023014"/>
    </source>
</evidence>
<dbReference type="InterPro" id="IPR006094">
    <property type="entry name" value="Oxid_FAD_bind_N"/>
</dbReference>
<dbReference type="InterPro" id="IPR036318">
    <property type="entry name" value="FAD-bd_PCMH-like_sf"/>
</dbReference>
<dbReference type="Pfam" id="PF02913">
    <property type="entry name" value="FAD-oxidase_C"/>
    <property type="match status" value="1"/>
</dbReference>
<dbReference type="PROSITE" id="PS00198">
    <property type="entry name" value="4FE4S_FER_1"/>
    <property type="match status" value="1"/>
</dbReference>
<dbReference type="PROSITE" id="PS51387">
    <property type="entry name" value="FAD_PCMH"/>
    <property type="match status" value="1"/>
</dbReference>
<keyword evidence="6" id="KW-0560">Oxidoreductase</keyword>
<accession>A0A2M6UJR1</accession>
<dbReference type="InterPro" id="IPR016164">
    <property type="entry name" value="FAD-linked_Oxase-like_C"/>
</dbReference>
<gene>
    <name evidence="14" type="ORF">TSA1_31955</name>
</gene>
<dbReference type="AlphaFoldDB" id="A0A2M6UJR1"/>
<dbReference type="InterPro" id="IPR016171">
    <property type="entry name" value="Vanillyl_alc_oxidase_C-sub2"/>
</dbReference>
<keyword evidence="15" id="KW-1185">Reference proteome</keyword>
<evidence type="ECO:0000256" key="10">
    <source>
        <dbReference type="ARBA" id="ARBA00051291"/>
    </source>
</evidence>
<protein>
    <recommendedName>
        <fullName evidence="12">D-2-hydroxyglutarate dehydrogenase</fullName>
        <ecNumber evidence="9">1.1.99.39</ecNumber>
    </recommendedName>
</protein>
<dbReference type="InterPro" id="IPR004113">
    <property type="entry name" value="FAD-bd_oxidored_4_C"/>
</dbReference>
<dbReference type="GO" id="GO:0051990">
    <property type="term" value="F:(R)-2-hydroxyglutarate dehydrogenase activity"/>
    <property type="evidence" value="ECO:0007669"/>
    <property type="project" value="UniProtKB-EC"/>
</dbReference>
<keyword evidence="4" id="KW-0479">Metal-binding</keyword>
<keyword evidence="5" id="KW-0274">FAD</keyword>
<dbReference type="EMBL" id="LFJC01000003">
    <property type="protein sequence ID" value="PIT04852.1"/>
    <property type="molecule type" value="Genomic_DNA"/>
</dbReference>
<dbReference type="Pfam" id="PF13183">
    <property type="entry name" value="Fer4_8"/>
    <property type="match status" value="1"/>
</dbReference>
<evidence type="ECO:0000256" key="3">
    <source>
        <dbReference type="ARBA" id="ARBA00022630"/>
    </source>
</evidence>
<comment type="similarity">
    <text evidence="11">In the N-terminal section; belongs to the FAD-binding oxidoreductase/transferase type 4 family.</text>
</comment>
<evidence type="ECO:0000256" key="6">
    <source>
        <dbReference type="ARBA" id="ARBA00023002"/>
    </source>
</evidence>
<dbReference type="Gene3D" id="3.30.70.2740">
    <property type="match status" value="1"/>
</dbReference>
<dbReference type="FunFam" id="3.30.70.2740:FF:000003">
    <property type="entry name" value="Oxidoreductase, FAD-binding, putative"/>
    <property type="match status" value="1"/>
</dbReference>
<comment type="caution">
    <text evidence="14">The sequence shown here is derived from an EMBL/GenBank/DDBJ whole genome shotgun (WGS) entry which is preliminary data.</text>
</comment>
<evidence type="ECO:0000259" key="13">
    <source>
        <dbReference type="PROSITE" id="PS51387"/>
    </source>
</evidence>
<keyword evidence="3" id="KW-0285">Flavoprotein</keyword>
<reference evidence="14 15" key="1">
    <citation type="submission" date="2015-06" db="EMBL/GenBank/DDBJ databases">
        <title>Comparative genome analysis of nirS-carrying Bradyrhizobium sp. strains.</title>
        <authorList>
            <person name="Ishii S."/>
            <person name="Jang J."/>
            <person name="Nishizawa T."/>
            <person name="Senoo K."/>
        </authorList>
    </citation>
    <scope>NUCLEOTIDE SEQUENCE [LARGE SCALE GENOMIC DNA]</scope>
    <source>
        <strain evidence="14 15">TSA1</strain>
    </source>
</reference>
<evidence type="ECO:0000256" key="5">
    <source>
        <dbReference type="ARBA" id="ARBA00022827"/>
    </source>
</evidence>
<dbReference type="GO" id="GO:0004458">
    <property type="term" value="F:D-lactate dehydrogenase (cytochrome) activity"/>
    <property type="evidence" value="ECO:0007669"/>
    <property type="project" value="TreeGrafter"/>
</dbReference>
<keyword evidence="8" id="KW-0411">Iron-sulfur</keyword>
<comment type="cofactor">
    <cofactor evidence="1">
        <name>FAD</name>
        <dbReference type="ChEBI" id="CHEBI:57692"/>
    </cofactor>
</comment>